<accession>A0AAW4FJN8</accession>
<dbReference type="InterPro" id="IPR007076">
    <property type="entry name" value="TfoX_N"/>
</dbReference>
<evidence type="ECO:0000259" key="1">
    <source>
        <dbReference type="Pfam" id="PF04993"/>
    </source>
</evidence>
<evidence type="ECO:0000313" key="2">
    <source>
        <dbReference type="EMBL" id="MBM3092318.1"/>
    </source>
</evidence>
<organism evidence="2 3">
    <name type="scientific">Ensifer canadensis</name>
    <dbReference type="NCBI Taxonomy" id="555315"/>
    <lineage>
        <taxon>Bacteria</taxon>
        <taxon>Pseudomonadati</taxon>
        <taxon>Pseudomonadota</taxon>
        <taxon>Alphaproteobacteria</taxon>
        <taxon>Hyphomicrobiales</taxon>
        <taxon>Rhizobiaceae</taxon>
        <taxon>Sinorhizobium/Ensifer group</taxon>
        <taxon>Ensifer</taxon>
    </lineage>
</organism>
<dbReference type="SUPFAM" id="SSF159894">
    <property type="entry name" value="YgaC/TfoX-N like"/>
    <property type="match status" value="1"/>
</dbReference>
<dbReference type="Pfam" id="PF04993">
    <property type="entry name" value="TfoX_N"/>
    <property type="match status" value="1"/>
</dbReference>
<comment type="caution">
    <text evidence="2">The sequence shown here is derived from an EMBL/GenBank/DDBJ whole genome shotgun (WGS) entry which is preliminary data.</text>
</comment>
<protein>
    <submittedName>
        <fullName evidence="2">TfoX domain containing protein</fullName>
    </submittedName>
</protein>
<sequence>MTKAQPSAFVTHIHEELADIGPVDIGRFFGGWAYLVADRQFAISIKDRLYFRVDQPLRDALLSEGCQPFTYNKGGKPVVVHRYYEAPVTCLDDRQALLHWSARAIAAEDEAPRRVRR</sequence>
<proteinExistence type="predicted"/>
<reference evidence="2 3" key="1">
    <citation type="submission" date="2020-01" db="EMBL/GenBank/DDBJ databases">
        <title>Draft genome assembly of Ensifer adhaerens T173.</title>
        <authorList>
            <person name="Craig J.E."/>
            <person name="Stinchcombe J.R."/>
        </authorList>
    </citation>
    <scope>NUCLEOTIDE SEQUENCE [LARGE SCALE GENOMIC DNA]</scope>
    <source>
        <strain evidence="2 3">T173</strain>
    </source>
</reference>
<gene>
    <name evidence="2" type="ORF">GFB56_16065</name>
</gene>
<feature type="domain" description="TfoX N-terminal" evidence="1">
    <location>
        <begin position="15"/>
        <end position="107"/>
    </location>
</feature>
<dbReference type="InterPro" id="IPR047525">
    <property type="entry name" value="TfoX-like"/>
</dbReference>
<dbReference type="RefSeq" id="WP_025427774.1">
    <property type="nucleotide sequence ID" value="NZ_CP083370.1"/>
</dbReference>
<dbReference type="Gene3D" id="3.30.1460.30">
    <property type="entry name" value="YgaC/TfoX-N like chaperone"/>
    <property type="match status" value="1"/>
</dbReference>
<name>A0AAW4FJN8_9HYPH</name>
<evidence type="ECO:0000313" key="3">
    <source>
        <dbReference type="Proteomes" id="UP000744980"/>
    </source>
</evidence>
<dbReference type="EMBL" id="WXFA01000009">
    <property type="protein sequence ID" value="MBM3092318.1"/>
    <property type="molecule type" value="Genomic_DNA"/>
</dbReference>
<dbReference type="AlphaFoldDB" id="A0AAW4FJN8"/>
<dbReference type="Proteomes" id="UP000744980">
    <property type="component" value="Unassembled WGS sequence"/>
</dbReference>
<dbReference type="PANTHER" id="PTHR36121">
    <property type="entry name" value="PROTEIN SXY"/>
    <property type="match status" value="1"/>
</dbReference>
<keyword evidence="3" id="KW-1185">Reference proteome</keyword>
<dbReference type="PANTHER" id="PTHR36121:SF1">
    <property type="entry name" value="PROTEIN SXY"/>
    <property type="match status" value="1"/>
</dbReference>